<dbReference type="EMBL" id="LWHQ01000019">
    <property type="protein sequence ID" value="OAS25069.1"/>
    <property type="molecule type" value="Genomic_DNA"/>
</dbReference>
<proteinExistence type="predicted"/>
<reference evidence="2 3" key="1">
    <citation type="submission" date="2016-04" db="EMBL/GenBank/DDBJ databases">
        <authorList>
            <person name="Evans L.H."/>
            <person name="Alamgir A."/>
            <person name="Owens N."/>
            <person name="Weber N.D."/>
            <person name="Virtaneva K."/>
            <person name="Barbian K."/>
            <person name="Babar A."/>
            <person name="Rosenke K."/>
        </authorList>
    </citation>
    <scope>NUCLEOTIDE SEQUENCE [LARGE SCALE GENOMIC DNA]</scope>
    <source>
        <strain evidence="2 3">PMB02</strain>
    </source>
</reference>
<evidence type="ECO:0008006" key="4">
    <source>
        <dbReference type="Google" id="ProtNLM"/>
    </source>
</evidence>
<gene>
    <name evidence="2" type="ORF">A5481_11265</name>
</gene>
<dbReference type="Pfam" id="PF04392">
    <property type="entry name" value="ABC_sub_bind"/>
    <property type="match status" value="1"/>
</dbReference>
<dbReference type="CDD" id="cd06325">
    <property type="entry name" value="PBP1_ABC_unchar_transporter"/>
    <property type="match status" value="1"/>
</dbReference>
<dbReference type="Proteomes" id="UP000078316">
    <property type="component" value="Unassembled WGS sequence"/>
</dbReference>
<feature type="chain" id="PRO_5008105977" description="ABC transporter substrate-binding protein" evidence="1">
    <location>
        <begin position="22"/>
        <end position="322"/>
    </location>
</feature>
<accession>A0A179SF00</accession>
<dbReference type="PANTHER" id="PTHR35271">
    <property type="entry name" value="ABC TRANSPORTER, SUBSTRATE-BINDING LIPOPROTEIN-RELATED"/>
    <property type="match status" value="1"/>
</dbReference>
<evidence type="ECO:0000256" key="1">
    <source>
        <dbReference type="SAM" id="SignalP"/>
    </source>
</evidence>
<evidence type="ECO:0000313" key="3">
    <source>
        <dbReference type="Proteomes" id="UP000078316"/>
    </source>
</evidence>
<dbReference type="STRING" id="427683.A5481_11265"/>
<dbReference type="PANTHER" id="PTHR35271:SF1">
    <property type="entry name" value="ABC TRANSPORTER, SUBSTRATE-BINDING LIPOPROTEIN"/>
    <property type="match status" value="1"/>
</dbReference>
<feature type="signal peptide" evidence="1">
    <location>
        <begin position="1"/>
        <end position="21"/>
    </location>
</feature>
<name>A0A179SF00_9HYPH</name>
<dbReference type="InterPro" id="IPR028082">
    <property type="entry name" value="Peripla_BP_I"/>
</dbReference>
<sequence>MSLAACVAACGAFVSTVSAFAQDRPTHRIGFVAGAGGFPKMAVTNQTFFDALAEVGYPHGKVLDVVFRTAEGNMSKMPTLVKEVLDQNVEILVVSSSPGCAAAKEATATVPVLCISVQDDPIKAGLTTSLARGTGNVVGVHSYLADGMEQQLGWLQRLVPDLRSIGVLYNPGNATHVRQLAEWSILAEGRKVKVVAMPVASKNDLDPAIKAAKEAQAQIGIGLLGADTYALRKEIAEAARAQGFPIAMDTPGGYTHMGGVATIGVDIVPYYRRGALEQMVPMLKGIKPADLAWIGPDKIDVRVNGDVARAFGVQVPAAVPVD</sequence>
<dbReference type="AlphaFoldDB" id="A0A179SF00"/>
<dbReference type="InterPro" id="IPR007487">
    <property type="entry name" value="ABC_transpt-TYRBP-like"/>
</dbReference>
<keyword evidence="1" id="KW-0732">Signal</keyword>
<dbReference type="Gene3D" id="3.40.50.2300">
    <property type="match status" value="2"/>
</dbReference>
<organism evidence="2 3">
    <name type="scientific">Methylobacterium platani</name>
    <dbReference type="NCBI Taxonomy" id="427683"/>
    <lineage>
        <taxon>Bacteria</taxon>
        <taxon>Pseudomonadati</taxon>
        <taxon>Pseudomonadota</taxon>
        <taxon>Alphaproteobacteria</taxon>
        <taxon>Hyphomicrobiales</taxon>
        <taxon>Methylobacteriaceae</taxon>
        <taxon>Methylobacterium</taxon>
    </lineage>
</organism>
<dbReference type="SUPFAM" id="SSF53822">
    <property type="entry name" value="Periplasmic binding protein-like I"/>
    <property type="match status" value="1"/>
</dbReference>
<evidence type="ECO:0000313" key="2">
    <source>
        <dbReference type="EMBL" id="OAS25069.1"/>
    </source>
</evidence>
<protein>
    <recommendedName>
        <fullName evidence="4">ABC transporter substrate-binding protein</fullName>
    </recommendedName>
</protein>
<comment type="caution">
    <text evidence="2">The sequence shown here is derived from an EMBL/GenBank/DDBJ whole genome shotgun (WGS) entry which is preliminary data.</text>
</comment>